<evidence type="ECO:0000256" key="2">
    <source>
        <dbReference type="SAM" id="MobiDB-lite"/>
    </source>
</evidence>
<organism evidence="3 4">
    <name type="scientific">Candidatus Scalindua rubra</name>
    <dbReference type="NCBI Taxonomy" id="1872076"/>
    <lineage>
        <taxon>Bacteria</taxon>
        <taxon>Pseudomonadati</taxon>
        <taxon>Planctomycetota</taxon>
        <taxon>Candidatus Brocadiia</taxon>
        <taxon>Candidatus Brocadiales</taxon>
        <taxon>Candidatus Scalinduaceae</taxon>
        <taxon>Candidatus Scalindua</taxon>
    </lineage>
</organism>
<evidence type="ECO:0000256" key="1">
    <source>
        <dbReference type="SAM" id="Coils"/>
    </source>
</evidence>
<dbReference type="Proteomes" id="UP000094056">
    <property type="component" value="Unassembled WGS sequence"/>
</dbReference>
<dbReference type="SUPFAM" id="SSF47162">
    <property type="entry name" value="Apolipoprotein"/>
    <property type="match status" value="1"/>
</dbReference>
<protein>
    <submittedName>
        <fullName evidence="3">Uncharacterized protein</fullName>
    </submittedName>
</protein>
<dbReference type="AlphaFoldDB" id="A0A1E3XER2"/>
<proteinExistence type="predicted"/>
<gene>
    <name evidence="3" type="ORF">SCARUB_00697</name>
</gene>
<feature type="coiled-coil region" evidence="1">
    <location>
        <begin position="46"/>
        <end position="73"/>
    </location>
</feature>
<dbReference type="EMBL" id="MAYW01000012">
    <property type="protein sequence ID" value="ODS34127.1"/>
    <property type="molecule type" value="Genomic_DNA"/>
</dbReference>
<reference evidence="3 4" key="1">
    <citation type="submission" date="2016-07" db="EMBL/GenBank/DDBJ databases">
        <title>Draft genome of Scalindua rubra, obtained from a brine-seawater interface in the Red Sea, sheds light on salt adaptation in anammox bacteria.</title>
        <authorList>
            <person name="Speth D.R."/>
            <person name="Lagkouvardos I."/>
            <person name="Wang Y."/>
            <person name="Qian P.-Y."/>
            <person name="Dutilh B.E."/>
            <person name="Jetten M.S."/>
        </authorList>
    </citation>
    <scope>NUCLEOTIDE SEQUENCE [LARGE SCALE GENOMIC DNA]</scope>
    <source>
        <strain evidence="3">BSI-1</strain>
    </source>
</reference>
<accession>A0A1E3XER2</accession>
<evidence type="ECO:0000313" key="4">
    <source>
        <dbReference type="Proteomes" id="UP000094056"/>
    </source>
</evidence>
<sequence>MSAVLEQYFQTVVVDKINETISKQFQEIKDDLDIRYNKISSDISGLRNLESNYNNLLNEIESLKKQLSASGQEISGTIQKGTKELSEKIDKKLEATKTTAPAKNAIAKKPTAKKTAKK</sequence>
<name>A0A1E3XER2_9BACT</name>
<dbReference type="Gene3D" id="1.20.120.20">
    <property type="entry name" value="Apolipoprotein"/>
    <property type="match status" value="1"/>
</dbReference>
<comment type="caution">
    <text evidence="3">The sequence shown here is derived from an EMBL/GenBank/DDBJ whole genome shotgun (WGS) entry which is preliminary data.</text>
</comment>
<evidence type="ECO:0000313" key="3">
    <source>
        <dbReference type="EMBL" id="ODS34127.1"/>
    </source>
</evidence>
<feature type="region of interest" description="Disordered" evidence="2">
    <location>
        <begin position="99"/>
        <end position="118"/>
    </location>
</feature>
<keyword evidence="1" id="KW-0175">Coiled coil</keyword>
<feature type="compositionally biased region" description="Low complexity" evidence="2">
    <location>
        <begin position="99"/>
        <end position="109"/>
    </location>
</feature>